<evidence type="ECO:0000256" key="12">
    <source>
        <dbReference type="PIRNR" id="PIRNR006446"/>
    </source>
</evidence>
<feature type="transmembrane region" description="Helical" evidence="12">
    <location>
        <begin position="101"/>
        <end position="124"/>
    </location>
</feature>
<keyword evidence="10 12" id="KW-0408">Iron</keyword>
<feature type="transmembrane region" description="Helical" evidence="12">
    <location>
        <begin position="226"/>
        <end position="243"/>
    </location>
</feature>
<feature type="transmembrane region" description="Helical" evidence="12">
    <location>
        <begin position="362"/>
        <end position="383"/>
    </location>
</feature>
<evidence type="ECO:0000256" key="3">
    <source>
        <dbReference type="ARBA" id="ARBA00022448"/>
    </source>
</evidence>
<dbReference type="RefSeq" id="WP_146892149.1">
    <property type="nucleotide sequence ID" value="NZ_BJYG01000058.1"/>
</dbReference>
<dbReference type="Proteomes" id="UP000321746">
    <property type="component" value="Unassembled WGS sequence"/>
</dbReference>
<comment type="subcellular location">
    <subcellularLocation>
        <location evidence="12">Cell inner membrane</location>
    </subcellularLocation>
    <subcellularLocation>
        <location evidence="1">Cell membrane</location>
        <topology evidence="1">Multi-pass membrane protein</topology>
    </subcellularLocation>
</comment>
<evidence type="ECO:0000256" key="6">
    <source>
        <dbReference type="ARBA" id="ARBA00022692"/>
    </source>
</evidence>
<protein>
    <submittedName>
        <fullName evidence="14">Cytochrome ubiquinol oxidase subunit I</fullName>
    </submittedName>
</protein>
<dbReference type="PANTHER" id="PTHR30365:SF14">
    <property type="entry name" value="CYTOCHROME BD MENAQUINOL OXIDASE SUBUNIT I-RELATED"/>
    <property type="match status" value="1"/>
</dbReference>
<feature type="transmembrane region" description="Helical" evidence="12">
    <location>
        <begin position="190"/>
        <end position="214"/>
    </location>
</feature>
<dbReference type="GO" id="GO:0020037">
    <property type="term" value="F:heme binding"/>
    <property type="evidence" value="ECO:0007669"/>
    <property type="project" value="TreeGrafter"/>
</dbReference>
<evidence type="ECO:0000313" key="14">
    <source>
        <dbReference type="EMBL" id="GEN64873.1"/>
    </source>
</evidence>
<dbReference type="GO" id="GO:0016682">
    <property type="term" value="F:oxidoreductase activity, acting on diphenols and related substances as donors, oxygen as acceptor"/>
    <property type="evidence" value="ECO:0007669"/>
    <property type="project" value="TreeGrafter"/>
</dbReference>
<feature type="transmembrane region" description="Helical" evidence="12">
    <location>
        <begin position="326"/>
        <end position="350"/>
    </location>
</feature>
<dbReference type="PANTHER" id="PTHR30365">
    <property type="entry name" value="CYTOCHROME D UBIQUINOL OXIDASE"/>
    <property type="match status" value="1"/>
</dbReference>
<evidence type="ECO:0000256" key="7">
    <source>
        <dbReference type="ARBA" id="ARBA00022723"/>
    </source>
</evidence>
<evidence type="ECO:0000256" key="10">
    <source>
        <dbReference type="ARBA" id="ARBA00023004"/>
    </source>
</evidence>
<keyword evidence="6 12" id="KW-0812">Transmembrane</keyword>
<comment type="similarity">
    <text evidence="2 12">Belongs to the cytochrome ubiquinol oxidase subunit 1 family.</text>
</comment>
<name>A0A511XPI7_9PROT</name>
<feature type="transmembrane region" description="Helical" evidence="12">
    <location>
        <begin position="26"/>
        <end position="48"/>
    </location>
</feature>
<dbReference type="GO" id="GO:0046872">
    <property type="term" value="F:metal ion binding"/>
    <property type="evidence" value="ECO:0007669"/>
    <property type="project" value="UniProtKB-UniRule"/>
</dbReference>
<evidence type="ECO:0000256" key="4">
    <source>
        <dbReference type="ARBA" id="ARBA00022475"/>
    </source>
</evidence>
<dbReference type="EMBL" id="BJYG01000058">
    <property type="protein sequence ID" value="GEN64873.1"/>
    <property type="molecule type" value="Genomic_DNA"/>
</dbReference>
<sequence>MTFLAFLPDAVTLARMQFAFTVSFHFIFPAFSIGLASFLFVLEALWLKTGRGVFANLYRYWLKIFAVAFGMGVVSGIVMSYQFGTNWSVFSEKAGPVVGPLMAYEVLTAFFLEAGFLGVMLFGIRKVGRGLHFFATGMVALGTLISATWIVDVNSWMQTPTGFVMNSRGQFVPAGSWWAIIFNPSFPFRLVHVVLAAYLTTSLVVGAVGAWHLLRDRANPGARTMFSMAMWMAAIVAPIQILAGDTQGLNTLEHQAPKVLAMEGDYEPSPHGAPLVLFGLPSNEEGRVRYKVELPRIGSLILRHDPNAPLPGLKDFPRDRWPPVPIVFWSFRIMVALGLAMASLGVWSLVARFRRRLYDWPWLHRAAVAMGPAGFVAVIAGWVTTEVGRQPFTVYGHLLTAQSHSPLAAPAVAASLLAFVVVYFTVFGAGTWYILRLAAKPPEAHESEPDRTPTRTAGITPAPGIESGVPATGEPRRGL</sequence>
<dbReference type="GO" id="GO:0009055">
    <property type="term" value="F:electron transfer activity"/>
    <property type="evidence" value="ECO:0007669"/>
    <property type="project" value="UniProtKB-UniRule"/>
</dbReference>
<feature type="transmembrane region" description="Helical" evidence="12">
    <location>
        <begin position="60"/>
        <end position="81"/>
    </location>
</feature>
<keyword evidence="7 12" id="KW-0479">Metal-binding</keyword>
<evidence type="ECO:0000256" key="13">
    <source>
        <dbReference type="SAM" id="MobiDB-lite"/>
    </source>
</evidence>
<keyword evidence="15" id="KW-1185">Reference proteome</keyword>
<dbReference type="OrthoDB" id="9807042at2"/>
<feature type="transmembrane region" description="Helical" evidence="12">
    <location>
        <begin position="131"/>
        <end position="151"/>
    </location>
</feature>
<evidence type="ECO:0000256" key="1">
    <source>
        <dbReference type="ARBA" id="ARBA00004651"/>
    </source>
</evidence>
<organism evidence="14 15">
    <name type="scientific">Acetobacter oeni</name>
    <dbReference type="NCBI Taxonomy" id="304077"/>
    <lineage>
        <taxon>Bacteria</taxon>
        <taxon>Pseudomonadati</taxon>
        <taxon>Pseudomonadota</taxon>
        <taxon>Alphaproteobacteria</taxon>
        <taxon>Acetobacterales</taxon>
        <taxon>Acetobacteraceae</taxon>
        <taxon>Acetobacter</taxon>
    </lineage>
</organism>
<dbReference type="GO" id="GO:0005886">
    <property type="term" value="C:plasma membrane"/>
    <property type="evidence" value="ECO:0007669"/>
    <property type="project" value="UniProtKB-SubCell"/>
</dbReference>
<keyword evidence="3 12" id="KW-0813">Transport</keyword>
<keyword evidence="8 12" id="KW-0249">Electron transport</keyword>
<gene>
    <name evidence="14" type="ORF">AOE01nite_30970</name>
</gene>
<dbReference type="PIRSF" id="PIRSF006446">
    <property type="entry name" value="Cyt_quinol_oxidase_1"/>
    <property type="match status" value="1"/>
</dbReference>
<keyword evidence="11 12" id="KW-0472">Membrane</keyword>
<proteinExistence type="inferred from homology"/>
<feature type="transmembrane region" description="Helical" evidence="12">
    <location>
        <begin position="407"/>
        <end position="435"/>
    </location>
</feature>
<dbReference type="InterPro" id="IPR002585">
    <property type="entry name" value="Cyt-d_ubiquinol_oxidase_su_1"/>
</dbReference>
<reference evidence="14 15" key="1">
    <citation type="submission" date="2019-07" db="EMBL/GenBank/DDBJ databases">
        <title>Whole genome shotgun sequence of Acetobacter oeni NBRC 105207.</title>
        <authorList>
            <person name="Hosoyama A."/>
            <person name="Uohara A."/>
            <person name="Ohji S."/>
            <person name="Ichikawa N."/>
        </authorList>
    </citation>
    <scope>NUCLEOTIDE SEQUENCE [LARGE SCALE GENOMIC DNA]</scope>
    <source>
        <strain evidence="14 15">NBRC 105207</strain>
    </source>
</reference>
<feature type="region of interest" description="Disordered" evidence="13">
    <location>
        <begin position="444"/>
        <end position="479"/>
    </location>
</feature>
<comment type="caution">
    <text evidence="14">The sequence shown here is derived from an EMBL/GenBank/DDBJ whole genome shotgun (WGS) entry which is preliminary data.</text>
</comment>
<dbReference type="AlphaFoldDB" id="A0A511XPI7"/>
<keyword evidence="5 12" id="KW-0349">Heme</keyword>
<dbReference type="GO" id="GO:0019646">
    <property type="term" value="P:aerobic electron transport chain"/>
    <property type="evidence" value="ECO:0007669"/>
    <property type="project" value="InterPro"/>
</dbReference>
<evidence type="ECO:0000256" key="2">
    <source>
        <dbReference type="ARBA" id="ARBA00009819"/>
    </source>
</evidence>
<evidence type="ECO:0000256" key="5">
    <source>
        <dbReference type="ARBA" id="ARBA00022617"/>
    </source>
</evidence>
<accession>A0A511XPI7</accession>
<dbReference type="Pfam" id="PF01654">
    <property type="entry name" value="Cyt_bd_oxida_I"/>
    <property type="match status" value="1"/>
</dbReference>
<evidence type="ECO:0000256" key="8">
    <source>
        <dbReference type="ARBA" id="ARBA00022982"/>
    </source>
</evidence>
<keyword evidence="9 12" id="KW-1133">Transmembrane helix</keyword>
<dbReference type="GO" id="GO:0070069">
    <property type="term" value="C:cytochrome complex"/>
    <property type="evidence" value="ECO:0007669"/>
    <property type="project" value="UniProtKB-UniRule"/>
</dbReference>
<evidence type="ECO:0000313" key="15">
    <source>
        <dbReference type="Proteomes" id="UP000321746"/>
    </source>
</evidence>
<evidence type="ECO:0000256" key="11">
    <source>
        <dbReference type="ARBA" id="ARBA00023136"/>
    </source>
</evidence>
<feature type="compositionally biased region" description="Basic and acidic residues" evidence="13">
    <location>
        <begin position="444"/>
        <end position="453"/>
    </location>
</feature>
<keyword evidence="4 12" id="KW-1003">Cell membrane</keyword>
<evidence type="ECO:0000256" key="9">
    <source>
        <dbReference type="ARBA" id="ARBA00022989"/>
    </source>
</evidence>